<dbReference type="EMBL" id="JAPQKN010000008">
    <property type="protein sequence ID" value="KAJ5151419.1"/>
    <property type="molecule type" value="Genomic_DNA"/>
</dbReference>
<comment type="caution">
    <text evidence="1">The sequence shown here is derived from an EMBL/GenBank/DDBJ whole genome shotgun (WGS) entry which is preliminary data.</text>
</comment>
<evidence type="ECO:0000313" key="2">
    <source>
        <dbReference type="Proteomes" id="UP001149163"/>
    </source>
</evidence>
<dbReference type="OrthoDB" id="4774651at2759"/>
<dbReference type="GeneID" id="81431971"/>
<organism evidence="1 2">
    <name type="scientific">Penicillium canariense</name>
    <dbReference type="NCBI Taxonomy" id="189055"/>
    <lineage>
        <taxon>Eukaryota</taxon>
        <taxon>Fungi</taxon>
        <taxon>Dikarya</taxon>
        <taxon>Ascomycota</taxon>
        <taxon>Pezizomycotina</taxon>
        <taxon>Eurotiomycetes</taxon>
        <taxon>Eurotiomycetidae</taxon>
        <taxon>Eurotiales</taxon>
        <taxon>Aspergillaceae</taxon>
        <taxon>Penicillium</taxon>
    </lineage>
</organism>
<reference evidence="1" key="2">
    <citation type="journal article" date="2023" name="IMA Fungus">
        <title>Comparative genomic study of the Penicillium genus elucidates a diverse pangenome and 15 lateral gene transfer events.</title>
        <authorList>
            <person name="Petersen C."/>
            <person name="Sorensen T."/>
            <person name="Nielsen M.R."/>
            <person name="Sondergaard T.E."/>
            <person name="Sorensen J.L."/>
            <person name="Fitzpatrick D.A."/>
            <person name="Frisvad J.C."/>
            <person name="Nielsen K.L."/>
        </authorList>
    </citation>
    <scope>NUCLEOTIDE SEQUENCE</scope>
    <source>
        <strain evidence="1">IBT 26290</strain>
    </source>
</reference>
<evidence type="ECO:0000313" key="1">
    <source>
        <dbReference type="EMBL" id="KAJ5151419.1"/>
    </source>
</evidence>
<dbReference type="Proteomes" id="UP001149163">
    <property type="component" value="Unassembled WGS sequence"/>
</dbReference>
<reference evidence="1" key="1">
    <citation type="submission" date="2022-11" db="EMBL/GenBank/DDBJ databases">
        <authorList>
            <person name="Petersen C."/>
        </authorList>
    </citation>
    <scope>NUCLEOTIDE SEQUENCE</scope>
    <source>
        <strain evidence="1">IBT 26290</strain>
    </source>
</reference>
<keyword evidence="2" id="KW-1185">Reference proteome</keyword>
<dbReference type="RefSeq" id="XP_056538752.1">
    <property type="nucleotide sequence ID" value="XM_056692795.1"/>
</dbReference>
<sequence>MQTPDTTLSVFLRSNELRTFCRQYGSETLSGLHQSFANTERFSAIIAKQRALVYPCGRQLSGIYHEIERDPTLKAYVRDIAENDHGTFVFCALDEQLQHLASLESFEVDMSYKRVKGIFNEVIFARFVPEHGKVMTLLRVFTDQETTKGYEFLFARTFNLIKKYIGHDIKFHYLHGSGIKSIVCDMCPKQMTGLGRVLQNTGRQDLGWRWHAMNILIFCKIHFTRTVYKLIPESGDPNDTTYHEARSRLLALTECQTKADYMKLTDLIKEHDPDLTGWVNHKQIDIIAAGLCNACSPIQSEFFEEARRHTNAVEQSHYKSYYMGTQDSLLQAVLKSYNPTRTIKKTKKKKQSNSFFTRPFNEQFGKRYNNTLFVTARISQSSSYCIDKPSSAKPYYPCAR</sequence>
<name>A0A9W9LEA4_9EURO</name>
<proteinExistence type="predicted"/>
<dbReference type="AlphaFoldDB" id="A0A9W9LEA4"/>
<accession>A0A9W9LEA4</accession>
<protein>
    <submittedName>
        <fullName evidence="1">Uncharacterized protein</fullName>
    </submittedName>
</protein>
<gene>
    <name evidence="1" type="ORF">N7482_010671</name>
</gene>